<evidence type="ECO:0000259" key="3">
    <source>
        <dbReference type="Pfam" id="PF10756"/>
    </source>
</evidence>
<organism evidence="4 5">
    <name type="scientific">Streptomyces qinglanensis</name>
    <dbReference type="NCBI Taxonomy" id="943816"/>
    <lineage>
        <taxon>Bacteria</taxon>
        <taxon>Bacillati</taxon>
        <taxon>Actinomycetota</taxon>
        <taxon>Actinomycetes</taxon>
        <taxon>Kitasatosporales</taxon>
        <taxon>Streptomycetaceae</taxon>
        <taxon>Streptomyces</taxon>
    </lineage>
</organism>
<evidence type="ECO:0000256" key="1">
    <source>
        <dbReference type="SAM" id="MobiDB-lite"/>
    </source>
</evidence>
<feature type="region of interest" description="Disordered" evidence="1">
    <location>
        <begin position="196"/>
        <end position="243"/>
    </location>
</feature>
<keyword evidence="2" id="KW-1133">Transmembrane helix</keyword>
<keyword evidence="2" id="KW-0812">Transmembrane</keyword>
<reference evidence="4 5" key="1">
    <citation type="journal article" date="2016" name="Front. Microbiol.">
        <title>Comparative Genomics Analysis of Streptomyces Species Reveals Their Adaptation to the Marine Environment and Their Diversity at the Genomic Level.</title>
        <authorList>
            <person name="Tian X."/>
            <person name="Zhang Z."/>
            <person name="Yang T."/>
            <person name="Chen M."/>
            <person name="Li J."/>
            <person name="Chen F."/>
            <person name="Yang J."/>
            <person name="Li W."/>
            <person name="Zhang B."/>
            <person name="Zhang Z."/>
            <person name="Wu J."/>
            <person name="Zhang C."/>
            <person name="Long L."/>
            <person name="Xiao J."/>
        </authorList>
    </citation>
    <scope>NUCLEOTIDE SEQUENCE [LARGE SCALE GENOMIC DNA]</scope>
    <source>
        <strain evidence="4 5">SCSIO M10379</strain>
    </source>
</reference>
<accession>A0A1E7K9M2</accession>
<feature type="domain" description="Low molecular weight protein antigen 6 PH" evidence="3">
    <location>
        <begin position="136"/>
        <end position="197"/>
    </location>
</feature>
<feature type="region of interest" description="Disordered" evidence="1">
    <location>
        <begin position="1"/>
        <end position="76"/>
    </location>
</feature>
<dbReference type="Pfam" id="PF10756">
    <property type="entry name" value="bPH_6"/>
    <property type="match status" value="1"/>
</dbReference>
<feature type="compositionally biased region" description="Low complexity" evidence="1">
    <location>
        <begin position="26"/>
        <end position="36"/>
    </location>
</feature>
<evidence type="ECO:0000313" key="4">
    <source>
        <dbReference type="EMBL" id="OEV00616.1"/>
    </source>
</evidence>
<gene>
    <name evidence="4" type="ORF">AN217_25610</name>
</gene>
<dbReference type="PATRIC" id="fig|943816.4.peg.4709"/>
<feature type="compositionally biased region" description="Basic and acidic residues" evidence="1">
    <location>
        <begin position="12"/>
        <end position="25"/>
    </location>
</feature>
<keyword evidence="2" id="KW-0472">Membrane</keyword>
<feature type="compositionally biased region" description="Gly residues" evidence="1">
    <location>
        <begin position="211"/>
        <end position="220"/>
    </location>
</feature>
<feature type="compositionally biased region" description="Gly residues" evidence="1">
    <location>
        <begin position="37"/>
        <end position="67"/>
    </location>
</feature>
<dbReference type="EMBL" id="LJGV01000022">
    <property type="protein sequence ID" value="OEV00616.1"/>
    <property type="molecule type" value="Genomic_DNA"/>
</dbReference>
<comment type="caution">
    <text evidence="4">The sequence shown here is derived from an EMBL/GenBank/DDBJ whole genome shotgun (WGS) entry which is preliminary data.</text>
</comment>
<dbReference type="RefSeq" id="WP_069992959.1">
    <property type="nucleotide sequence ID" value="NZ_LJGV01000022.1"/>
</dbReference>
<dbReference type="Proteomes" id="UP000175829">
    <property type="component" value="Unassembled WGS sequence"/>
</dbReference>
<sequence>MTSEDSEGTGEGEDRGGAADGDRAAGAESGSASGSGADTGSGSGTDTGSGSGSGGEAGPGDAGGPGAGSPAEGAEGQEFPDRVYRSAGGMAGGIVLLAIGLWLATDAVIGGEGRTPWLTLAALLCVVPLVVAFTLRPAVFAGERRMRVRNPFRTIEVPWGAVESLRAGYSSEVLAGGAKYQLWSIPVSLRARKKATRHNERIGSGRPPATGPGGMFGGRGAPNVGPDASELREKRAASDQSVDELRELAETHGRKEAAQGEVAVRWSFEVIAPATAGAVLLAVLLATG</sequence>
<evidence type="ECO:0000256" key="2">
    <source>
        <dbReference type="SAM" id="Phobius"/>
    </source>
</evidence>
<dbReference type="AlphaFoldDB" id="A0A1E7K9M2"/>
<feature type="transmembrane region" description="Helical" evidence="2">
    <location>
        <begin position="117"/>
        <end position="139"/>
    </location>
</feature>
<feature type="compositionally biased region" description="Basic and acidic residues" evidence="1">
    <location>
        <begin position="229"/>
        <end position="243"/>
    </location>
</feature>
<feature type="compositionally biased region" description="Acidic residues" evidence="1">
    <location>
        <begin position="1"/>
        <end position="11"/>
    </location>
</feature>
<dbReference type="InterPro" id="IPR019692">
    <property type="entry name" value="CFP-6_PH"/>
</dbReference>
<evidence type="ECO:0000313" key="5">
    <source>
        <dbReference type="Proteomes" id="UP000175829"/>
    </source>
</evidence>
<feature type="transmembrane region" description="Helical" evidence="2">
    <location>
        <begin position="87"/>
        <end position="105"/>
    </location>
</feature>
<proteinExistence type="predicted"/>
<name>A0A1E7K9M2_9ACTN</name>
<protein>
    <recommendedName>
        <fullName evidence="3">Low molecular weight protein antigen 6 PH domain-containing protein</fullName>
    </recommendedName>
</protein>